<dbReference type="GO" id="GO:0072657">
    <property type="term" value="P:protein localization to membrane"/>
    <property type="evidence" value="ECO:0007669"/>
    <property type="project" value="TreeGrafter"/>
</dbReference>
<dbReference type="GO" id="GO:0016020">
    <property type="term" value="C:membrane"/>
    <property type="evidence" value="ECO:0007669"/>
    <property type="project" value="UniProtKB-SubCell"/>
</dbReference>
<keyword evidence="7" id="KW-0333">Golgi apparatus</keyword>
<evidence type="ECO:0000256" key="1">
    <source>
        <dbReference type="ARBA" id="ARBA00004141"/>
    </source>
</evidence>
<evidence type="ECO:0000256" key="7">
    <source>
        <dbReference type="ARBA" id="ARBA00023034"/>
    </source>
</evidence>
<evidence type="ECO:0000256" key="4">
    <source>
        <dbReference type="ARBA" id="ARBA00022692"/>
    </source>
</evidence>
<comment type="subcellular location">
    <subcellularLocation>
        <location evidence="2">Golgi apparatus</location>
    </subcellularLocation>
    <subcellularLocation>
        <location evidence="1">Membrane</location>
        <topology evidence="1">Multi-pass membrane protein</topology>
    </subcellularLocation>
</comment>
<keyword evidence="6 9" id="KW-1133">Transmembrane helix</keyword>
<evidence type="ECO:0000256" key="8">
    <source>
        <dbReference type="ARBA" id="ARBA00023136"/>
    </source>
</evidence>
<reference evidence="10" key="1">
    <citation type="submission" date="2019-05" db="EMBL/GenBank/DDBJ databases">
        <title>Annotation for the trematode Fasciolopsis buski.</title>
        <authorList>
            <person name="Choi Y.-J."/>
        </authorList>
    </citation>
    <scope>NUCLEOTIDE SEQUENCE</scope>
    <source>
        <strain evidence="10">HT</strain>
        <tissue evidence="10">Whole worm</tissue>
    </source>
</reference>
<dbReference type="AlphaFoldDB" id="A0A8E0RU11"/>
<feature type="transmembrane region" description="Helical" evidence="9">
    <location>
        <begin position="28"/>
        <end position="51"/>
    </location>
</feature>
<gene>
    <name evidence="10" type="ORF">FBUS_10477</name>
</gene>
<accession>A0A8E0RU11</accession>
<dbReference type="Pfam" id="PF02990">
    <property type="entry name" value="EMP70"/>
    <property type="match status" value="1"/>
</dbReference>
<dbReference type="PANTHER" id="PTHR10766:SF55">
    <property type="entry name" value="TRANSMEMBRANE 9 SUPERFAMILY MEMBER 4"/>
    <property type="match status" value="1"/>
</dbReference>
<proteinExistence type="inferred from homology"/>
<evidence type="ECO:0000313" key="10">
    <source>
        <dbReference type="EMBL" id="KAA0191620.1"/>
    </source>
</evidence>
<feature type="transmembrane region" description="Helical" evidence="9">
    <location>
        <begin position="110"/>
        <end position="136"/>
    </location>
</feature>
<comment type="caution">
    <text evidence="10">The sequence shown here is derived from an EMBL/GenBank/DDBJ whole genome shotgun (WGS) entry which is preliminary data.</text>
</comment>
<sequence length="165" mass="19019">MLVLSVGSVVNSCLWYRGSSAALPFSTILAMLSLWLCISLPLVYVGFFFGFRKRAYEMPVRTNQIPRAVPPPKFHQNLFVSTMLSGALPFGAVFIEVFFVYLAVWESRFYYFFGFLFAVFIILIICCSQVAIVLTYFQLCNEVSAFMEILVCCYIYIYTYIYVYT</sequence>
<organism evidence="10 11">
    <name type="scientific">Fasciolopsis buskii</name>
    <dbReference type="NCBI Taxonomy" id="27845"/>
    <lineage>
        <taxon>Eukaryota</taxon>
        <taxon>Metazoa</taxon>
        <taxon>Spiralia</taxon>
        <taxon>Lophotrochozoa</taxon>
        <taxon>Platyhelminthes</taxon>
        <taxon>Trematoda</taxon>
        <taxon>Digenea</taxon>
        <taxon>Plagiorchiida</taxon>
        <taxon>Echinostomata</taxon>
        <taxon>Echinostomatoidea</taxon>
        <taxon>Fasciolidae</taxon>
        <taxon>Fasciolopsis</taxon>
    </lineage>
</organism>
<evidence type="ECO:0000256" key="5">
    <source>
        <dbReference type="ARBA" id="ARBA00022729"/>
    </source>
</evidence>
<protein>
    <recommendedName>
        <fullName evidence="9">Transmembrane 9 superfamily member</fullName>
    </recommendedName>
</protein>
<comment type="similarity">
    <text evidence="3 9">Belongs to the nonaspanin (TM9SF) (TC 9.A.2) family.</text>
</comment>
<dbReference type="OrthoDB" id="1666796at2759"/>
<evidence type="ECO:0000256" key="2">
    <source>
        <dbReference type="ARBA" id="ARBA00004555"/>
    </source>
</evidence>
<evidence type="ECO:0000256" key="3">
    <source>
        <dbReference type="ARBA" id="ARBA00005227"/>
    </source>
</evidence>
<name>A0A8E0RU11_9TREM</name>
<keyword evidence="5" id="KW-0732">Signal</keyword>
<keyword evidence="8 9" id="KW-0472">Membrane</keyword>
<dbReference type="GO" id="GO:0005794">
    <property type="term" value="C:Golgi apparatus"/>
    <property type="evidence" value="ECO:0007669"/>
    <property type="project" value="UniProtKB-SubCell"/>
</dbReference>
<evidence type="ECO:0000256" key="6">
    <source>
        <dbReference type="ARBA" id="ARBA00022989"/>
    </source>
</evidence>
<feature type="transmembrane region" description="Helical" evidence="9">
    <location>
        <begin position="143"/>
        <end position="163"/>
    </location>
</feature>
<dbReference type="PANTHER" id="PTHR10766">
    <property type="entry name" value="TRANSMEMBRANE 9 SUPERFAMILY PROTEIN"/>
    <property type="match status" value="1"/>
</dbReference>
<evidence type="ECO:0000256" key="9">
    <source>
        <dbReference type="RuleBase" id="RU363079"/>
    </source>
</evidence>
<dbReference type="EMBL" id="LUCM01006218">
    <property type="protein sequence ID" value="KAA0191620.1"/>
    <property type="molecule type" value="Genomic_DNA"/>
</dbReference>
<dbReference type="Proteomes" id="UP000728185">
    <property type="component" value="Unassembled WGS sequence"/>
</dbReference>
<keyword evidence="4 9" id="KW-0812">Transmembrane</keyword>
<evidence type="ECO:0000313" key="11">
    <source>
        <dbReference type="Proteomes" id="UP000728185"/>
    </source>
</evidence>
<feature type="transmembrane region" description="Helical" evidence="9">
    <location>
        <begin position="78"/>
        <end position="104"/>
    </location>
</feature>
<comment type="caution">
    <text evidence="9">Lacks conserved residue(s) required for the propagation of feature annotation.</text>
</comment>
<keyword evidence="11" id="KW-1185">Reference proteome</keyword>
<dbReference type="InterPro" id="IPR004240">
    <property type="entry name" value="EMP70"/>
</dbReference>